<feature type="domain" description="TonB C-terminal" evidence="12">
    <location>
        <begin position="53"/>
        <end position="144"/>
    </location>
</feature>
<feature type="region of interest" description="Disordered" evidence="11">
    <location>
        <begin position="55"/>
        <end position="77"/>
    </location>
</feature>
<dbReference type="InterPro" id="IPR003538">
    <property type="entry name" value="TonB"/>
</dbReference>
<sequence length="144" mass="15355">LPPPPPPPPRPALPRQLAARASPPPAAAPAPRAAAPQLDAMQTLPGSAMILGATTGATPLFRPPEPRYPNGARLRNETGTARVRVQVDEQGRVAAVEIVTSSGSAELDQAAREYFRQWRWTPAKRDGVPVASNVTTAITFRLNR</sequence>
<dbReference type="InterPro" id="IPR037682">
    <property type="entry name" value="TonB_C"/>
</dbReference>
<evidence type="ECO:0000313" key="13">
    <source>
        <dbReference type="EMBL" id="MCO6415488.1"/>
    </source>
</evidence>
<keyword evidence="10" id="KW-0735">Signal-anchor</keyword>
<feature type="compositionally biased region" description="Pro residues" evidence="11">
    <location>
        <begin position="1"/>
        <end position="12"/>
    </location>
</feature>
<evidence type="ECO:0000256" key="1">
    <source>
        <dbReference type="ARBA" id="ARBA00004383"/>
    </source>
</evidence>
<keyword evidence="7 10" id="KW-0653">Protein transport</keyword>
<dbReference type="NCBIfam" id="TIGR01352">
    <property type="entry name" value="tonB_Cterm"/>
    <property type="match status" value="1"/>
</dbReference>
<dbReference type="InterPro" id="IPR006260">
    <property type="entry name" value="TonB/TolA_C"/>
</dbReference>
<feature type="region of interest" description="Disordered" evidence="11">
    <location>
        <begin position="1"/>
        <end position="35"/>
    </location>
</feature>
<comment type="caution">
    <text evidence="13">The sequence shown here is derived from an EMBL/GenBank/DDBJ whole genome shotgun (WGS) entry which is preliminary data.</text>
</comment>
<feature type="non-terminal residue" evidence="13">
    <location>
        <position position="1"/>
    </location>
</feature>
<dbReference type="EMBL" id="JAFIRR010000027">
    <property type="protein sequence ID" value="MCO6415488.1"/>
    <property type="molecule type" value="Genomic_DNA"/>
</dbReference>
<dbReference type="PRINTS" id="PR01374">
    <property type="entry name" value="TONBPROTEIN"/>
</dbReference>
<dbReference type="SUPFAM" id="SSF74653">
    <property type="entry name" value="TolA/TonB C-terminal domain"/>
    <property type="match status" value="1"/>
</dbReference>
<keyword evidence="6" id="KW-0812">Transmembrane</keyword>
<keyword evidence="8" id="KW-1133">Transmembrane helix</keyword>
<evidence type="ECO:0000313" key="14">
    <source>
        <dbReference type="Proteomes" id="UP001523392"/>
    </source>
</evidence>
<evidence type="ECO:0000256" key="4">
    <source>
        <dbReference type="ARBA" id="ARBA00022475"/>
    </source>
</evidence>
<name>A0ABT1D0Q4_9PROT</name>
<dbReference type="PROSITE" id="PS52015">
    <property type="entry name" value="TONB_CTD"/>
    <property type="match status" value="1"/>
</dbReference>
<dbReference type="PANTHER" id="PTHR33446">
    <property type="entry name" value="PROTEIN TONB-RELATED"/>
    <property type="match status" value="1"/>
</dbReference>
<evidence type="ECO:0000256" key="10">
    <source>
        <dbReference type="RuleBase" id="RU362123"/>
    </source>
</evidence>
<keyword evidence="3 10" id="KW-0813">Transport</keyword>
<evidence type="ECO:0000256" key="11">
    <source>
        <dbReference type="SAM" id="MobiDB-lite"/>
    </source>
</evidence>
<evidence type="ECO:0000256" key="5">
    <source>
        <dbReference type="ARBA" id="ARBA00022519"/>
    </source>
</evidence>
<comment type="similarity">
    <text evidence="2 10">Belongs to the TonB family.</text>
</comment>
<dbReference type="InterPro" id="IPR051045">
    <property type="entry name" value="TonB-dependent_transducer"/>
</dbReference>
<comment type="subcellular location">
    <subcellularLocation>
        <location evidence="1 10">Cell inner membrane</location>
        <topology evidence="1 10">Single-pass membrane protein</topology>
        <orientation evidence="1 10">Periplasmic side</orientation>
    </subcellularLocation>
</comment>
<dbReference type="Gene3D" id="3.30.1150.10">
    <property type="match status" value="1"/>
</dbReference>
<evidence type="ECO:0000256" key="3">
    <source>
        <dbReference type="ARBA" id="ARBA00022448"/>
    </source>
</evidence>
<accession>A0ABT1D0Q4</accession>
<keyword evidence="4 10" id="KW-1003">Cell membrane</keyword>
<evidence type="ECO:0000256" key="9">
    <source>
        <dbReference type="ARBA" id="ARBA00023136"/>
    </source>
</evidence>
<reference evidence="13 14" key="1">
    <citation type="submission" date="2021-12" db="EMBL/GenBank/DDBJ databases">
        <title>Siccirubricoccus leaddurans sp. nov., a high concentration Zn2+ tolerance bacterium.</title>
        <authorList>
            <person name="Cao Y."/>
        </authorList>
    </citation>
    <scope>NUCLEOTIDE SEQUENCE [LARGE SCALE GENOMIC DNA]</scope>
    <source>
        <strain evidence="13 14">KC 17139</strain>
    </source>
</reference>
<evidence type="ECO:0000256" key="2">
    <source>
        <dbReference type="ARBA" id="ARBA00006555"/>
    </source>
</evidence>
<keyword evidence="14" id="KW-1185">Reference proteome</keyword>
<protein>
    <recommendedName>
        <fullName evidence="10">Protein TonB</fullName>
    </recommendedName>
</protein>
<evidence type="ECO:0000256" key="6">
    <source>
        <dbReference type="ARBA" id="ARBA00022692"/>
    </source>
</evidence>
<keyword evidence="5 10" id="KW-0997">Cell inner membrane</keyword>
<dbReference type="RefSeq" id="WP_252952086.1">
    <property type="nucleotide sequence ID" value="NZ_JAFIRR010000027.1"/>
</dbReference>
<evidence type="ECO:0000259" key="12">
    <source>
        <dbReference type="PROSITE" id="PS52015"/>
    </source>
</evidence>
<evidence type="ECO:0000256" key="8">
    <source>
        <dbReference type="ARBA" id="ARBA00022989"/>
    </source>
</evidence>
<dbReference type="PANTHER" id="PTHR33446:SF2">
    <property type="entry name" value="PROTEIN TONB"/>
    <property type="match status" value="1"/>
</dbReference>
<dbReference type="Pfam" id="PF03544">
    <property type="entry name" value="TonB_C"/>
    <property type="match status" value="1"/>
</dbReference>
<comment type="function">
    <text evidence="10">Interacts with outer membrane receptor proteins that carry out high-affinity binding and energy dependent uptake into the periplasmic space of specific substrates. It could act to transduce energy from the cytoplasmic membrane to specific energy-requiring processes in the outer membrane, resulting in the release into the periplasm of ligands bound by these outer membrane proteins.</text>
</comment>
<evidence type="ECO:0000256" key="7">
    <source>
        <dbReference type="ARBA" id="ARBA00022927"/>
    </source>
</evidence>
<gene>
    <name evidence="13" type="ORF">JYK14_04760</name>
</gene>
<organism evidence="13 14">
    <name type="scientific">Siccirubricoccus soli</name>
    <dbReference type="NCBI Taxonomy" id="2899147"/>
    <lineage>
        <taxon>Bacteria</taxon>
        <taxon>Pseudomonadati</taxon>
        <taxon>Pseudomonadota</taxon>
        <taxon>Alphaproteobacteria</taxon>
        <taxon>Acetobacterales</taxon>
        <taxon>Roseomonadaceae</taxon>
        <taxon>Siccirubricoccus</taxon>
    </lineage>
</organism>
<dbReference type="Proteomes" id="UP001523392">
    <property type="component" value="Unassembled WGS sequence"/>
</dbReference>
<keyword evidence="9" id="KW-0472">Membrane</keyword>
<proteinExistence type="inferred from homology"/>